<dbReference type="Pfam" id="PF04749">
    <property type="entry name" value="PLAC8"/>
    <property type="match status" value="1"/>
</dbReference>
<dbReference type="PANTHER" id="PTHR15907">
    <property type="entry name" value="DUF614 FAMILY PROTEIN-RELATED"/>
    <property type="match status" value="1"/>
</dbReference>
<evidence type="ECO:0008006" key="5">
    <source>
        <dbReference type="Google" id="ProtNLM"/>
    </source>
</evidence>
<dbReference type="Proteomes" id="UP000663891">
    <property type="component" value="Unassembled WGS sequence"/>
</dbReference>
<reference evidence="3" key="1">
    <citation type="submission" date="2021-02" db="EMBL/GenBank/DDBJ databases">
        <authorList>
            <person name="Nowell W R."/>
        </authorList>
    </citation>
    <scope>NUCLEOTIDE SEQUENCE</scope>
</reference>
<dbReference type="EMBL" id="CAJOAY010000089">
    <property type="protein sequence ID" value="CAF3530543.1"/>
    <property type="molecule type" value="Genomic_DNA"/>
</dbReference>
<accession>A0A818IYL6</accession>
<dbReference type="OrthoDB" id="1045822at2759"/>
<gene>
    <name evidence="3" type="ORF">OKA104_LOCUS3081</name>
    <name evidence="2" type="ORF">VCS650_LOCUS15239</name>
</gene>
<proteinExistence type="inferred from homology"/>
<organism evidence="3 4">
    <name type="scientific">Adineta steineri</name>
    <dbReference type="NCBI Taxonomy" id="433720"/>
    <lineage>
        <taxon>Eukaryota</taxon>
        <taxon>Metazoa</taxon>
        <taxon>Spiralia</taxon>
        <taxon>Gnathifera</taxon>
        <taxon>Rotifera</taxon>
        <taxon>Eurotatoria</taxon>
        <taxon>Bdelloidea</taxon>
        <taxon>Adinetida</taxon>
        <taxon>Adinetidae</taxon>
        <taxon>Adineta</taxon>
    </lineage>
</organism>
<sequence>MNQWSSGLFDCFNDCNICLYGYCCTPCLYGENAEKIDGSSCCSACCIWYLLGSVSLCCIAHMGKRQALRNRFGLPEDCNDCAATTFCIPCAVCQEARELKFRSAPTGGPVPVVVQPMGNNMYPSLGQPGMTYQGQPGMMYQGQPGMYQGQPGMNQGPY</sequence>
<evidence type="ECO:0000313" key="2">
    <source>
        <dbReference type="EMBL" id="CAF1010513.1"/>
    </source>
</evidence>
<protein>
    <recommendedName>
        <fullName evidence="5">PLAC8 family protein</fullName>
    </recommendedName>
</protein>
<comment type="similarity">
    <text evidence="1">Belongs to the cornifelin family.</text>
</comment>
<dbReference type="Proteomes" id="UP000663881">
    <property type="component" value="Unassembled WGS sequence"/>
</dbReference>
<name>A0A818IYL6_9BILA</name>
<dbReference type="AlphaFoldDB" id="A0A818IYL6"/>
<evidence type="ECO:0000313" key="4">
    <source>
        <dbReference type="Proteomes" id="UP000663881"/>
    </source>
</evidence>
<evidence type="ECO:0000256" key="1">
    <source>
        <dbReference type="ARBA" id="ARBA00009024"/>
    </source>
</evidence>
<dbReference type="NCBIfam" id="TIGR01571">
    <property type="entry name" value="A_thal_Cys_rich"/>
    <property type="match status" value="1"/>
</dbReference>
<comment type="caution">
    <text evidence="3">The sequence shown here is derived from an EMBL/GenBank/DDBJ whole genome shotgun (WGS) entry which is preliminary data.</text>
</comment>
<evidence type="ECO:0000313" key="3">
    <source>
        <dbReference type="EMBL" id="CAF3530543.1"/>
    </source>
</evidence>
<dbReference type="EMBL" id="CAJNON010000131">
    <property type="protein sequence ID" value="CAF1010513.1"/>
    <property type="molecule type" value="Genomic_DNA"/>
</dbReference>
<dbReference type="InterPro" id="IPR006461">
    <property type="entry name" value="PLAC_motif_containing"/>
</dbReference>